<reference evidence="7 8" key="1">
    <citation type="journal article" date="2012" name="Genome Biol.">
        <title>The genome of the polar eukaryotic microalga coccomyxa subellipsoidea reveals traits of cold adaptation.</title>
        <authorList>
            <person name="Blanc G."/>
            <person name="Agarkova I."/>
            <person name="Grimwood J."/>
            <person name="Kuo A."/>
            <person name="Brueggeman A."/>
            <person name="Dunigan D."/>
            <person name="Gurnon J."/>
            <person name="Ladunga I."/>
            <person name="Lindquist E."/>
            <person name="Lucas S."/>
            <person name="Pangilinan J."/>
            <person name="Proschold T."/>
            <person name="Salamov A."/>
            <person name="Schmutz J."/>
            <person name="Weeks D."/>
            <person name="Yamada T."/>
            <person name="Claverie J.M."/>
            <person name="Grigoriev I."/>
            <person name="Van Etten J."/>
            <person name="Lomsadze A."/>
            <person name="Borodovsky M."/>
        </authorList>
    </citation>
    <scope>NUCLEOTIDE SEQUENCE [LARGE SCALE GENOMIC DNA]</scope>
    <source>
        <strain evidence="7 8">C-169</strain>
    </source>
</reference>
<feature type="domain" description="Importin N-terminal" evidence="6">
    <location>
        <begin position="45"/>
        <end position="92"/>
    </location>
</feature>
<dbReference type="GeneID" id="17045041"/>
<dbReference type="GO" id="GO:0005635">
    <property type="term" value="C:nuclear envelope"/>
    <property type="evidence" value="ECO:0007669"/>
    <property type="project" value="TreeGrafter"/>
</dbReference>
<evidence type="ECO:0000256" key="5">
    <source>
        <dbReference type="SAM" id="MobiDB-lite"/>
    </source>
</evidence>
<accession>I0Z8L3</accession>
<dbReference type="InterPro" id="IPR001494">
    <property type="entry name" value="Importin-beta_N"/>
</dbReference>
<dbReference type="GO" id="GO:0031267">
    <property type="term" value="F:small GTPase binding"/>
    <property type="evidence" value="ECO:0007669"/>
    <property type="project" value="InterPro"/>
</dbReference>
<dbReference type="Pfam" id="PF25758">
    <property type="entry name" value="TPR_IPO11"/>
    <property type="match status" value="1"/>
</dbReference>
<evidence type="ECO:0000259" key="6">
    <source>
        <dbReference type="PROSITE" id="PS50166"/>
    </source>
</evidence>
<dbReference type="PROSITE" id="PS50166">
    <property type="entry name" value="IMPORTIN_B_NT"/>
    <property type="match status" value="1"/>
</dbReference>
<dbReference type="Gene3D" id="1.25.10.10">
    <property type="entry name" value="Leucine-rich Repeat Variant"/>
    <property type="match status" value="1"/>
</dbReference>
<evidence type="ECO:0000256" key="2">
    <source>
        <dbReference type="ARBA" id="ARBA00007991"/>
    </source>
</evidence>
<keyword evidence="8" id="KW-1185">Reference proteome</keyword>
<comment type="caution">
    <text evidence="7">The sequence shown here is derived from an EMBL/GenBank/DDBJ whole genome shotgun (WGS) entry which is preliminary data.</text>
</comment>
<dbReference type="InterPro" id="IPR016024">
    <property type="entry name" value="ARM-type_fold"/>
</dbReference>
<comment type="similarity">
    <text evidence="2">Belongs to the importin beta family.</text>
</comment>
<evidence type="ECO:0000256" key="1">
    <source>
        <dbReference type="ARBA" id="ARBA00004123"/>
    </source>
</evidence>
<dbReference type="EMBL" id="AGSI01000002">
    <property type="protein sequence ID" value="EIE26982.1"/>
    <property type="molecule type" value="Genomic_DNA"/>
</dbReference>
<protein>
    <submittedName>
        <fullName evidence="7">ARM repeat-containing protein</fullName>
    </submittedName>
</protein>
<keyword evidence="4" id="KW-0539">Nucleus</keyword>
<dbReference type="AlphaFoldDB" id="I0Z8L3"/>
<proteinExistence type="inferred from homology"/>
<comment type="subcellular location">
    <subcellularLocation>
        <location evidence="1">Nucleus</location>
    </subcellularLocation>
</comment>
<dbReference type="Pfam" id="PF03810">
    <property type="entry name" value="IBN_N"/>
    <property type="match status" value="1"/>
</dbReference>
<evidence type="ECO:0000313" key="7">
    <source>
        <dbReference type="EMBL" id="EIE26982.1"/>
    </source>
</evidence>
<dbReference type="GO" id="GO:0005829">
    <property type="term" value="C:cytosol"/>
    <property type="evidence" value="ECO:0007669"/>
    <property type="project" value="TreeGrafter"/>
</dbReference>
<dbReference type="eggNOG" id="KOG1993">
    <property type="taxonomic scope" value="Eukaryota"/>
</dbReference>
<feature type="region of interest" description="Disordered" evidence="5">
    <location>
        <begin position="366"/>
        <end position="385"/>
    </location>
</feature>
<dbReference type="KEGG" id="csl:COCSUDRAFT_64745"/>
<dbReference type="RefSeq" id="XP_005651526.1">
    <property type="nucleotide sequence ID" value="XM_005651469.1"/>
</dbReference>
<name>I0Z8L3_COCSC</name>
<sequence>MEAEVQQHPVELGNVFAAITGAFSLDAPVRNASEASLKEWEADASIRLLAAVVAKNSVGSSWRKTLGTREWSRVPSDEKAGVRTSALHLLFSETSDRVATQLGLLITNIARFDFPSEWGTLLADLTQAAAWETGATTFRGKERALFTLKNVIRALRGKRIVVEAPRSNGSMSPQDLKPLADRIAAERAAMNERARATFPPVAAEWRAHFAAAAQGANGWAERGRLANRGLHVLRELLLLLPDWDPLLPDIGQFLEALHQGSSATVTMLVPGNGAGAAAAAERERVGTAAKSFERALQCVLAALDKQPVGFARFLPAFLAFYGHAALVALDAAALQHVRPKTRVLLTRFLARVLLCPYYTSSWLEGRTAREAEQEDPEKGRETKESLEKAVAAVDKMLSAEQCAALVEAVVTKYVALTPEELQEWQDNPEGYVRSTDVESSPDADTPRPCGLALLICMLKRGPDTVAAALVSLAAKLQAGPLSAETVLAREAVYRAIGEGFFRPAVAAQVNFPAWYSSELADLLQNGSGQAAGAGRLQRSVLVARAAWLVGVCGGELPPALWSSALSSLTSHIADADVVLGLTATSAAMSLCTALLEQQHAIRQAQERKKNTNDARLGLIFLSKRNAAAEDPSAVQDHEARTAALTSGATALFSALFGLLNRLEEAESKVRVLQLVSVAVEVLGDSAQPHLGAVASALPQVWSATQEATQSETGALSRLHSALIAVVTHVVTRLGSRALRDPQFGGVLWPLLGTALDVGSAESETLVEEGLRLLTATLGSVAELPPPLLALLPALFAVLQRGRDNAAVYSALESFALLGGAQLFLPYERTLFACLHRSMAALEAELAAASEPPQPPKPGQRGGLLSREAMGEALAGSSLITVLVQLLGDAALQPLEPSLRAMAAAVCAPIMAAEDVPQPLVTIAEGLLEVLGRVLLPRPAALPPLLPGNDPEAAGRFFDAWLSAALTRYLEEILGVPAMAAMGRLRRRSAAAAFCAFVCAGVSPALSDDPGRLARVFALSLRSIEEENLFQEDREDIRRSIAEMQASRSERDALLLRRAVLAEASPVLTIDLPAALRAAFAAAAQRQPEAKLVEAVGWIDGSLEASLRMVIGQNRQIQRQ</sequence>
<dbReference type="GO" id="GO:0006606">
    <property type="term" value="P:protein import into nucleus"/>
    <property type="evidence" value="ECO:0007669"/>
    <property type="project" value="TreeGrafter"/>
</dbReference>
<dbReference type="PANTHER" id="PTHR10997">
    <property type="entry name" value="IMPORTIN-7, 8, 11"/>
    <property type="match status" value="1"/>
</dbReference>
<evidence type="ECO:0000256" key="4">
    <source>
        <dbReference type="ARBA" id="ARBA00023242"/>
    </source>
</evidence>
<dbReference type="InterPro" id="IPR011989">
    <property type="entry name" value="ARM-like"/>
</dbReference>
<dbReference type="InterPro" id="IPR058669">
    <property type="entry name" value="TPR_IPO7/11-like"/>
</dbReference>
<feature type="region of interest" description="Disordered" evidence="5">
    <location>
        <begin position="425"/>
        <end position="444"/>
    </location>
</feature>
<dbReference type="Proteomes" id="UP000007264">
    <property type="component" value="Unassembled WGS sequence"/>
</dbReference>
<evidence type="ECO:0000313" key="8">
    <source>
        <dbReference type="Proteomes" id="UP000007264"/>
    </source>
</evidence>
<gene>
    <name evidence="7" type="ORF">COCSUDRAFT_64745</name>
</gene>
<dbReference type="SUPFAM" id="SSF48371">
    <property type="entry name" value="ARM repeat"/>
    <property type="match status" value="1"/>
</dbReference>
<evidence type="ECO:0000256" key="3">
    <source>
        <dbReference type="ARBA" id="ARBA00022448"/>
    </source>
</evidence>
<dbReference type="OrthoDB" id="512098at2759"/>
<dbReference type="PANTHER" id="PTHR10997:SF70">
    <property type="entry name" value="IMPORTIN N-TERMINAL DOMAIN-CONTAINING PROTEIN"/>
    <property type="match status" value="1"/>
</dbReference>
<keyword evidence="3" id="KW-0813">Transport</keyword>
<organism evidence="7 8">
    <name type="scientific">Coccomyxa subellipsoidea (strain C-169)</name>
    <name type="common">Green microalga</name>
    <dbReference type="NCBI Taxonomy" id="574566"/>
    <lineage>
        <taxon>Eukaryota</taxon>
        <taxon>Viridiplantae</taxon>
        <taxon>Chlorophyta</taxon>
        <taxon>core chlorophytes</taxon>
        <taxon>Trebouxiophyceae</taxon>
        <taxon>Trebouxiophyceae incertae sedis</taxon>
        <taxon>Coccomyxaceae</taxon>
        <taxon>Coccomyxa</taxon>
        <taxon>Coccomyxa subellipsoidea</taxon>
    </lineage>
</organism>